<evidence type="ECO:0000256" key="11">
    <source>
        <dbReference type="ARBA" id="ARBA00023180"/>
    </source>
</evidence>
<keyword evidence="2" id="KW-1003">Cell membrane</keyword>
<keyword evidence="3" id="KW-0716">Sensory transduction</keyword>
<evidence type="ECO:0000313" key="16">
    <source>
        <dbReference type="RefSeq" id="XP_029030309.1"/>
    </source>
</evidence>
<evidence type="ECO:0000256" key="4">
    <source>
        <dbReference type="ARBA" id="ARBA00022692"/>
    </source>
</evidence>
<dbReference type="InParanoid" id="A0A6P7PVV7"/>
<dbReference type="FunCoup" id="A0A6P7PVV7">
    <property type="interactions" value="93"/>
</dbReference>
<keyword evidence="9" id="KW-1015">Disulfide bond</keyword>
<feature type="transmembrane region" description="Helical" evidence="13">
    <location>
        <begin position="158"/>
        <end position="180"/>
    </location>
</feature>
<dbReference type="SUPFAM" id="SSF81321">
    <property type="entry name" value="Family A G protein-coupled receptor-like"/>
    <property type="match status" value="1"/>
</dbReference>
<keyword evidence="7" id="KW-0297">G-protein coupled receptor</keyword>
<organism evidence="15 16">
    <name type="scientific">Betta splendens</name>
    <name type="common">Siamese fighting fish</name>
    <dbReference type="NCBI Taxonomy" id="158456"/>
    <lineage>
        <taxon>Eukaryota</taxon>
        <taxon>Metazoa</taxon>
        <taxon>Chordata</taxon>
        <taxon>Craniata</taxon>
        <taxon>Vertebrata</taxon>
        <taxon>Euteleostomi</taxon>
        <taxon>Actinopterygii</taxon>
        <taxon>Neopterygii</taxon>
        <taxon>Teleostei</taxon>
        <taxon>Neoteleostei</taxon>
        <taxon>Acanthomorphata</taxon>
        <taxon>Anabantaria</taxon>
        <taxon>Anabantiformes</taxon>
        <taxon>Anabantoidei</taxon>
        <taxon>Osphronemidae</taxon>
        <taxon>Betta</taxon>
    </lineage>
</organism>
<dbReference type="OrthoDB" id="9444602at2759"/>
<dbReference type="Gene3D" id="1.20.1070.10">
    <property type="entry name" value="Rhodopsin 7-helix transmembrane proteins"/>
    <property type="match status" value="1"/>
</dbReference>
<dbReference type="GO" id="GO:0005886">
    <property type="term" value="C:plasma membrane"/>
    <property type="evidence" value="ECO:0007669"/>
    <property type="project" value="UniProtKB-SubCell"/>
</dbReference>
<feature type="domain" description="G-protein coupled receptors family 1 profile" evidence="14">
    <location>
        <begin position="58"/>
        <end position="310"/>
    </location>
</feature>
<dbReference type="PRINTS" id="PR00245">
    <property type="entry name" value="OLFACTORYR"/>
</dbReference>
<dbReference type="GO" id="GO:0004930">
    <property type="term" value="F:G protein-coupled receptor activity"/>
    <property type="evidence" value="ECO:0007669"/>
    <property type="project" value="UniProtKB-KW"/>
</dbReference>
<keyword evidence="15" id="KW-1185">Reference proteome</keyword>
<evidence type="ECO:0000256" key="3">
    <source>
        <dbReference type="ARBA" id="ARBA00022606"/>
    </source>
</evidence>
<evidence type="ECO:0000256" key="2">
    <source>
        <dbReference type="ARBA" id="ARBA00022475"/>
    </source>
</evidence>
<evidence type="ECO:0000256" key="10">
    <source>
        <dbReference type="ARBA" id="ARBA00023170"/>
    </source>
</evidence>
<keyword evidence="12" id="KW-0807">Transducer</keyword>
<evidence type="ECO:0000256" key="1">
    <source>
        <dbReference type="ARBA" id="ARBA00004651"/>
    </source>
</evidence>
<keyword evidence="8 13" id="KW-0472">Membrane</keyword>
<reference evidence="16" key="1">
    <citation type="submission" date="2025-08" db="UniProtKB">
        <authorList>
            <consortium name="RefSeq"/>
        </authorList>
    </citation>
    <scope>IDENTIFICATION</scope>
</reference>
<dbReference type="InterPro" id="IPR000725">
    <property type="entry name" value="Olfact_rcpt"/>
</dbReference>
<dbReference type="Pfam" id="PF13853">
    <property type="entry name" value="7tm_4"/>
    <property type="match status" value="1"/>
</dbReference>
<proteinExistence type="predicted"/>
<evidence type="ECO:0000259" key="14">
    <source>
        <dbReference type="PROSITE" id="PS50262"/>
    </source>
</evidence>
<keyword evidence="6 13" id="KW-1133">Transmembrane helix</keyword>
<dbReference type="PROSITE" id="PS50262">
    <property type="entry name" value="G_PROTEIN_RECEP_F1_2"/>
    <property type="match status" value="1"/>
</dbReference>
<dbReference type="InterPro" id="IPR017452">
    <property type="entry name" value="GPCR_Rhodpsn_7TM"/>
</dbReference>
<dbReference type="KEGG" id="bspl:114869925"/>
<dbReference type="InterPro" id="IPR052921">
    <property type="entry name" value="GPCR1_Superfamily_Member"/>
</dbReference>
<keyword evidence="10" id="KW-0675">Receptor</keyword>
<feature type="transmembrane region" description="Helical" evidence="13">
    <location>
        <begin position="41"/>
        <end position="65"/>
    </location>
</feature>
<dbReference type="FunFam" id="1.20.1070.10:FF:000024">
    <property type="entry name" value="Olfactory receptor"/>
    <property type="match status" value="1"/>
</dbReference>
<comment type="subcellular location">
    <subcellularLocation>
        <location evidence="1">Cell membrane</location>
        <topology evidence="1">Multi-pass membrane protein</topology>
    </subcellularLocation>
</comment>
<dbReference type="InterPro" id="IPR000276">
    <property type="entry name" value="GPCR_Rhodpsn"/>
</dbReference>
<protein>
    <submittedName>
        <fullName evidence="16">Olfactory receptor 2AT4-like</fullName>
    </submittedName>
</protein>
<dbReference type="PRINTS" id="PR00237">
    <property type="entry name" value="GPCRRHODOPSN"/>
</dbReference>
<evidence type="ECO:0000256" key="8">
    <source>
        <dbReference type="ARBA" id="ARBA00023136"/>
    </source>
</evidence>
<dbReference type="GO" id="GO:0004984">
    <property type="term" value="F:olfactory receptor activity"/>
    <property type="evidence" value="ECO:0007669"/>
    <property type="project" value="InterPro"/>
</dbReference>
<keyword evidence="4 13" id="KW-0812">Transmembrane</keyword>
<evidence type="ECO:0000256" key="6">
    <source>
        <dbReference type="ARBA" id="ARBA00022989"/>
    </source>
</evidence>
<feature type="transmembrane region" description="Helical" evidence="13">
    <location>
        <begin position="119"/>
        <end position="137"/>
    </location>
</feature>
<keyword evidence="5" id="KW-0552">Olfaction</keyword>
<feature type="transmembrane region" description="Helical" evidence="13">
    <location>
        <begin position="219"/>
        <end position="242"/>
    </location>
</feature>
<evidence type="ECO:0000256" key="13">
    <source>
        <dbReference type="SAM" id="Phobius"/>
    </source>
</evidence>
<dbReference type="PANTHER" id="PTHR26451:SF470">
    <property type="entry name" value="OLFACTORY RECEPTOR"/>
    <property type="match status" value="1"/>
</dbReference>
<dbReference type="Proteomes" id="UP000515150">
    <property type="component" value="Chromosome 14"/>
</dbReference>
<dbReference type="RefSeq" id="XP_029030309.1">
    <property type="nucleotide sequence ID" value="XM_029174476.3"/>
</dbReference>
<evidence type="ECO:0000313" key="15">
    <source>
        <dbReference type="Proteomes" id="UP000515150"/>
    </source>
</evidence>
<evidence type="ECO:0000256" key="5">
    <source>
        <dbReference type="ARBA" id="ARBA00022725"/>
    </source>
</evidence>
<dbReference type="GeneID" id="114869925"/>
<feature type="transmembrane region" description="Helical" evidence="13">
    <location>
        <begin position="254"/>
        <end position="272"/>
    </location>
</feature>
<feature type="transmembrane region" description="Helical" evidence="13">
    <location>
        <begin position="77"/>
        <end position="99"/>
    </location>
</feature>
<evidence type="ECO:0000256" key="12">
    <source>
        <dbReference type="ARBA" id="ARBA00023224"/>
    </source>
</evidence>
<evidence type="ECO:0000256" key="7">
    <source>
        <dbReference type="ARBA" id="ARBA00023040"/>
    </source>
</evidence>
<dbReference type="AlphaFoldDB" id="A0A6P7PVV7"/>
<gene>
    <name evidence="16" type="primary">LOC114869925</name>
</gene>
<evidence type="ECO:0000256" key="9">
    <source>
        <dbReference type="ARBA" id="ARBA00023157"/>
    </source>
</evidence>
<dbReference type="GO" id="GO:0005549">
    <property type="term" value="F:odorant binding"/>
    <property type="evidence" value="ECO:0007669"/>
    <property type="project" value="TreeGrafter"/>
</dbReference>
<name>A0A6P7PVV7_BETSP</name>
<accession>A0A6P7PVV7</accession>
<keyword evidence="11" id="KW-0325">Glycoprotein</keyword>
<sequence>MLCESNNWSPVMSNIRSAVNSSEIIRPPGFYIIGFQSFPFISVYFIFLAFVYVVTLLFNALVIYTVALNGCLHTPKFVAVVNLAFIDVILNSSTIPGMMKIFLFKENFVPFDLCLVQMFVYYTSASLESFALAILAYDRLVAICFPLRQNSLNTLRSMSYIISVTWCFTLGICAFAIGIMTQLSFCKSVNVYGYFCDYLPVFTLACNDYSLHWYLASTLFIMILGGPFIFIFLSYISILVTVFRMKSIDSRVKALATCVEHLILVALYYIPLSTIFSVQYFSVQRIDPNQRVLSLSLASCLPPCVNPIVYSFKTKEIRVRALALIRAKKTGMDIKFG</sequence>
<dbReference type="PANTHER" id="PTHR26451">
    <property type="entry name" value="G_PROTEIN_RECEP_F1_2 DOMAIN-CONTAINING PROTEIN"/>
    <property type="match status" value="1"/>
</dbReference>